<evidence type="ECO:0000313" key="1">
    <source>
        <dbReference type="EMBL" id="AET69228.1"/>
    </source>
</evidence>
<keyword evidence="2" id="KW-1185">Reference proteome</keyword>
<dbReference type="EMBL" id="CP003108">
    <property type="protein sequence ID" value="AET69228.1"/>
    <property type="molecule type" value="Genomic_DNA"/>
</dbReference>
<dbReference type="STRING" id="768706.Desor_3766"/>
<dbReference type="HOGENOM" id="CLU_2989272_0_0_9"/>
<dbReference type="Proteomes" id="UP000006346">
    <property type="component" value="Chromosome"/>
</dbReference>
<name>G7W6U6_DESOD</name>
<dbReference type="AlphaFoldDB" id="G7W6U6"/>
<gene>
    <name evidence="1" type="ordered locus">Desor_3766</name>
</gene>
<reference evidence="1 2" key="2">
    <citation type="journal article" date="2012" name="J. Bacteriol.">
        <title>Complete genome sequences of Desulfosporosinus orientis DSM765T, Desulfosporosinus youngiae DSM17734T, Desulfosporosinus meridiei DSM13257T, and Desulfosporosinus acidiphilus DSM22704T.</title>
        <authorList>
            <person name="Pester M."/>
            <person name="Brambilla E."/>
            <person name="Alazard D."/>
            <person name="Rattei T."/>
            <person name="Weinmaier T."/>
            <person name="Han J."/>
            <person name="Lucas S."/>
            <person name="Lapidus A."/>
            <person name="Cheng J.F."/>
            <person name="Goodwin L."/>
            <person name="Pitluck S."/>
            <person name="Peters L."/>
            <person name="Ovchinnikova G."/>
            <person name="Teshima H."/>
            <person name="Detter J.C."/>
            <person name="Han C.S."/>
            <person name="Tapia R."/>
            <person name="Land M.L."/>
            <person name="Hauser L."/>
            <person name="Kyrpides N.C."/>
            <person name="Ivanova N.N."/>
            <person name="Pagani I."/>
            <person name="Huntmann M."/>
            <person name="Wei C.L."/>
            <person name="Davenport K.W."/>
            <person name="Daligault H."/>
            <person name="Chain P.S."/>
            <person name="Chen A."/>
            <person name="Mavromatis K."/>
            <person name="Markowitz V."/>
            <person name="Szeto E."/>
            <person name="Mikhailova N."/>
            <person name="Pati A."/>
            <person name="Wagner M."/>
            <person name="Woyke T."/>
            <person name="Ollivier B."/>
            <person name="Klenk H.P."/>
            <person name="Spring S."/>
            <person name="Loy A."/>
        </authorList>
    </citation>
    <scope>NUCLEOTIDE SEQUENCE [LARGE SCALE GENOMIC DNA]</scope>
    <source>
        <strain evidence="2">ATCC 19365 / DSM 765 / NCIMB 8382 / VKM B-1628</strain>
    </source>
</reference>
<proteinExistence type="predicted"/>
<sequence>MKCMISVVCMHAKEAVVGIEQPANALYLVLPTMLDELSDEALENVADGDSRFTINCC</sequence>
<organism evidence="1 2">
    <name type="scientific">Desulfosporosinus orientis (strain ATCC 19365 / DSM 765 / NCIMB 8382 / VKM B-1628 / Singapore I)</name>
    <name type="common">Desulfotomaculum orientis</name>
    <dbReference type="NCBI Taxonomy" id="768706"/>
    <lineage>
        <taxon>Bacteria</taxon>
        <taxon>Bacillati</taxon>
        <taxon>Bacillota</taxon>
        <taxon>Clostridia</taxon>
        <taxon>Eubacteriales</taxon>
        <taxon>Desulfitobacteriaceae</taxon>
        <taxon>Desulfosporosinus</taxon>
    </lineage>
</organism>
<reference evidence="2" key="1">
    <citation type="submission" date="2011-11" db="EMBL/GenBank/DDBJ databases">
        <title>Complete sequence of Desulfosporosinus orientis DSM 765.</title>
        <authorList>
            <person name="Lucas S."/>
            <person name="Han J."/>
            <person name="Lapidus A."/>
            <person name="Cheng J.-F."/>
            <person name="Goodwin L."/>
            <person name="Pitluck S."/>
            <person name="Peters L."/>
            <person name="Ovchinnikova G."/>
            <person name="Teshima H."/>
            <person name="Detter J.C."/>
            <person name="Han C."/>
            <person name="Tapia R."/>
            <person name="Land M."/>
            <person name="Hauser L."/>
            <person name="Kyrpides N."/>
            <person name="Ivanova N."/>
            <person name="Pagani I."/>
            <person name="Pester M."/>
            <person name="Spring S."/>
            <person name="Ollivier B."/>
            <person name="Rattei T."/>
            <person name="Klenk H.-P."/>
            <person name="Wagner M."/>
            <person name="Loy A."/>
            <person name="Woyke T."/>
        </authorList>
    </citation>
    <scope>NUCLEOTIDE SEQUENCE [LARGE SCALE GENOMIC DNA]</scope>
    <source>
        <strain evidence="2">ATCC 19365 / DSM 765 / NCIMB 8382 / VKM B-1628</strain>
    </source>
</reference>
<dbReference type="KEGG" id="dor:Desor_3766"/>
<protein>
    <submittedName>
        <fullName evidence="1">Uncharacterized protein</fullName>
    </submittedName>
</protein>
<accession>G7W6U6</accession>
<dbReference type="PATRIC" id="fig|768706.3.peg.3803"/>
<evidence type="ECO:0000313" key="2">
    <source>
        <dbReference type="Proteomes" id="UP000006346"/>
    </source>
</evidence>